<dbReference type="AlphaFoldDB" id="A0A084G0D4"/>
<sequence length="284" mass="33018">MSSALSVLALGAWAWTAFIVEHALFLLTLRTALVLSLILNLKNLPLMWHVRTFRTIIRRITDPAPAKYLSPRCLYLPAVSATRAPMLECDYNLHKSNSTYFTDLDMSRSNLALVLFGKQFNPFPGPRHMVIILGGAQCVWRREIKPYEPYELWTRILAWDEKWIYIVTHFVERDHYVHKEYILQPRRTLRKKKCKPKQPMKALFASAVARYVVKNNKRTVSPDELLRLCGLLPPEDSQNFQEIESKRQKWLSIAQLREGWDAVHGLFDGDESAALGHFSDFMWC</sequence>
<dbReference type="SUPFAM" id="SSF54637">
    <property type="entry name" value="Thioesterase/thiol ester dehydrase-isomerase"/>
    <property type="match status" value="1"/>
</dbReference>
<protein>
    <recommendedName>
        <fullName evidence="4">Capsule polysaccharide biosynthesis protein</fullName>
    </recommendedName>
</protein>
<name>A0A084G0D4_PSEDA</name>
<accession>A0A084G0D4</accession>
<dbReference type="OMA" id="APAWPMD"/>
<dbReference type="PANTHER" id="PTHR12475:SF4">
    <property type="entry name" value="PROTEIN THEM6"/>
    <property type="match status" value="1"/>
</dbReference>
<evidence type="ECO:0008006" key="4">
    <source>
        <dbReference type="Google" id="ProtNLM"/>
    </source>
</evidence>
<dbReference type="Proteomes" id="UP000028545">
    <property type="component" value="Unassembled WGS sequence"/>
</dbReference>
<dbReference type="HOGENOM" id="CLU_040660_1_0_1"/>
<dbReference type="EMBL" id="JOWA01000117">
    <property type="protein sequence ID" value="KEZ40796.1"/>
    <property type="molecule type" value="Genomic_DNA"/>
</dbReference>
<dbReference type="OrthoDB" id="265761at2759"/>
<dbReference type="GeneID" id="27727104"/>
<keyword evidence="3" id="KW-1185">Reference proteome</keyword>
<evidence type="ECO:0000313" key="2">
    <source>
        <dbReference type="EMBL" id="KEZ40796.1"/>
    </source>
</evidence>
<organism evidence="2 3">
    <name type="scientific">Pseudallescheria apiosperma</name>
    <name type="common">Scedosporium apiospermum</name>
    <dbReference type="NCBI Taxonomy" id="563466"/>
    <lineage>
        <taxon>Eukaryota</taxon>
        <taxon>Fungi</taxon>
        <taxon>Dikarya</taxon>
        <taxon>Ascomycota</taxon>
        <taxon>Pezizomycotina</taxon>
        <taxon>Sordariomycetes</taxon>
        <taxon>Hypocreomycetidae</taxon>
        <taxon>Microascales</taxon>
        <taxon>Microascaceae</taxon>
        <taxon>Scedosporium</taxon>
    </lineage>
</organism>
<gene>
    <name evidence="2" type="ORF">SAPIO_CDS8032</name>
</gene>
<proteinExistence type="inferred from homology"/>
<evidence type="ECO:0000313" key="3">
    <source>
        <dbReference type="Proteomes" id="UP000028545"/>
    </source>
</evidence>
<dbReference type="KEGG" id="sapo:SAPIO_CDS8032"/>
<dbReference type="PANTHER" id="PTHR12475">
    <property type="match status" value="1"/>
</dbReference>
<dbReference type="InterPro" id="IPR029069">
    <property type="entry name" value="HotDog_dom_sf"/>
</dbReference>
<comment type="caution">
    <text evidence="2">The sequence shown here is derived from an EMBL/GenBank/DDBJ whole genome shotgun (WGS) entry which is preliminary data.</text>
</comment>
<dbReference type="VEuPathDB" id="FungiDB:SAPIO_CDS8032"/>
<comment type="similarity">
    <text evidence="1">Belongs to the lcsJ thioesterase family.</text>
</comment>
<evidence type="ECO:0000256" key="1">
    <source>
        <dbReference type="ARBA" id="ARBA00038476"/>
    </source>
</evidence>
<dbReference type="RefSeq" id="XP_016640595.1">
    <property type="nucleotide sequence ID" value="XM_016789760.1"/>
</dbReference>
<dbReference type="Pfam" id="PF13279">
    <property type="entry name" value="4HBT_2"/>
    <property type="match status" value="1"/>
</dbReference>
<reference evidence="2 3" key="1">
    <citation type="journal article" date="2014" name="Genome Announc.">
        <title>Draft genome sequence of the pathogenic fungus Scedosporium apiospermum.</title>
        <authorList>
            <person name="Vandeputte P."/>
            <person name="Ghamrawi S."/>
            <person name="Rechenmann M."/>
            <person name="Iltis A."/>
            <person name="Giraud S."/>
            <person name="Fleury M."/>
            <person name="Thornton C."/>
            <person name="Delhaes L."/>
            <person name="Meyer W."/>
            <person name="Papon N."/>
            <person name="Bouchara J.P."/>
        </authorList>
    </citation>
    <scope>NUCLEOTIDE SEQUENCE [LARGE SCALE GENOMIC DNA]</scope>
    <source>
        <strain evidence="2 3">IHEM 14462</strain>
    </source>
</reference>
<dbReference type="InterPro" id="IPR051490">
    <property type="entry name" value="THEM6_lcsJ_thioesterase"/>
</dbReference>